<accession>A0ABQ4QEQ4</accession>
<evidence type="ECO:0000313" key="2">
    <source>
        <dbReference type="Proteomes" id="UP001055117"/>
    </source>
</evidence>
<sequence>MAPWIGGNDYVEVRSYGYSKWNPSPEAITVNDTEIPDSTWLAKILESSRLGGDPERDHAGVDAVFAVWLTGDAQETVNARMIRGRAIVPGRPGISLSAEAVTEAAQAIDMQMEIGDAMDDGPSVPAAWRAFIAEAG</sequence>
<gene>
    <name evidence="1" type="ORF">AFCDBAGC_1051</name>
</gene>
<protein>
    <submittedName>
        <fullName evidence="1">Uncharacterized protein</fullName>
    </submittedName>
</protein>
<keyword evidence="2" id="KW-1185">Reference proteome</keyword>
<dbReference type="Proteomes" id="UP001055117">
    <property type="component" value="Unassembled WGS sequence"/>
</dbReference>
<dbReference type="EMBL" id="BPQG01000010">
    <property type="protein sequence ID" value="GJD43204.1"/>
    <property type="molecule type" value="Genomic_DNA"/>
</dbReference>
<comment type="caution">
    <text evidence="1">The sequence shown here is derived from an EMBL/GenBank/DDBJ whole genome shotgun (WGS) entry which is preliminary data.</text>
</comment>
<name>A0ABQ4QEQ4_9HYPH</name>
<proteinExistence type="predicted"/>
<evidence type="ECO:0000313" key="1">
    <source>
        <dbReference type="EMBL" id="GJD43204.1"/>
    </source>
</evidence>
<reference evidence="1 2" key="1">
    <citation type="journal article" date="2021" name="Front. Microbiol.">
        <title>Comprehensive Comparative Genomics and Phenotyping of Methylobacterium Species.</title>
        <authorList>
            <person name="Alessa O."/>
            <person name="Ogura Y."/>
            <person name="Fujitani Y."/>
            <person name="Takami H."/>
            <person name="Hayashi T."/>
            <person name="Sahin N."/>
            <person name="Tani A."/>
        </authorList>
    </citation>
    <scope>NUCLEOTIDE SEQUENCE [LARGE SCALE GENOMIC DNA]</scope>
    <source>
        <strain evidence="1 2">DSM 23679</strain>
    </source>
</reference>
<organism evidence="1 2">
    <name type="scientific">Methylobacterium cerastii</name>
    <dbReference type="NCBI Taxonomy" id="932741"/>
    <lineage>
        <taxon>Bacteria</taxon>
        <taxon>Pseudomonadati</taxon>
        <taxon>Pseudomonadota</taxon>
        <taxon>Alphaproteobacteria</taxon>
        <taxon>Hyphomicrobiales</taxon>
        <taxon>Methylobacteriaceae</taxon>
        <taxon>Methylobacterium</taxon>
    </lineage>
</organism>